<comment type="subunit">
    <text evidence="5 16">Homodimer.</text>
</comment>
<evidence type="ECO:0000256" key="9">
    <source>
        <dbReference type="ARBA" id="ARBA00022741"/>
    </source>
</evidence>
<dbReference type="RefSeq" id="WP_156204277.1">
    <property type="nucleotide sequence ID" value="NZ_CP046457.1"/>
</dbReference>
<dbReference type="GO" id="GO:0046872">
    <property type="term" value="F:metal ion binding"/>
    <property type="evidence" value="ECO:0007669"/>
    <property type="project" value="UniProtKB-KW"/>
</dbReference>
<evidence type="ECO:0000256" key="2">
    <source>
        <dbReference type="ARBA" id="ARBA00001958"/>
    </source>
</evidence>
<dbReference type="OrthoDB" id="9804707at2"/>
<evidence type="ECO:0000256" key="13">
    <source>
        <dbReference type="ARBA" id="ARBA00022993"/>
    </source>
</evidence>
<dbReference type="InterPro" id="IPR004619">
    <property type="entry name" value="Type_III_PanK"/>
</dbReference>
<keyword evidence="18" id="KW-1185">Reference proteome</keyword>
<feature type="binding site" evidence="16">
    <location>
        <position position="132"/>
    </location>
    <ligand>
        <name>ATP</name>
        <dbReference type="ChEBI" id="CHEBI:30616"/>
    </ligand>
</feature>
<dbReference type="Gene3D" id="3.30.420.40">
    <property type="match status" value="2"/>
</dbReference>
<comment type="catalytic activity">
    <reaction evidence="1 16">
        <text>(R)-pantothenate + ATP = (R)-4'-phosphopantothenate + ADP + H(+)</text>
        <dbReference type="Rhea" id="RHEA:16373"/>
        <dbReference type="ChEBI" id="CHEBI:10986"/>
        <dbReference type="ChEBI" id="CHEBI:15378"/>
        <dbReference type="ChEBI" id="CHEBI:29032"/>
        <dbReference type="ChEBI" id="CHEBI:30616"/>
        <dbReference type="ChEBI" id="CHEBI:456216"/>
        <dbReference type="EC" id="2.7.1.33"/>
    </reaction>
</comment>
<dbReference type="PANTHER" id="PTHR34265:SF1">
    <property type="entry name" value="TYPE III PANTOTHENATE KINASE"/>
    <property type="match status" value="1"/>
</dbReference>
<evidence type="ECO:0000256" key="12">
    <source>
        <dbReference type="ARBA" id="ARBA00022958"/>
    </source>
</evidence>
<evidence type="ECO:0000256" key="14">
    <source>
        <dbReference type="ARBA" id="ARBA00038036"/>
    </source>
</evidence>
<evidence type="ECO:0000256" key="6">
    <source>
        <dbReference type="ARBA" id="ARBA00012102"/>
    </source>
</evidence>
<evidence type="ECO:0000256" key="16">
    <source>
        <dbReference type="HAMAP-Rule" id="MF_01274"/>
    </source>
</evidence>
<gene>
    <name evidence="16" type="primary">coaX</name>
    <name evidence="17" type="ORF">SYNTR_1907</name>
</gene>
<keyword evidence="11 16" id="KW-0067">ATP-binding</keyword>
<organism evidence="17 18">
    <name type="scientific">Candidatus Syntrophocurvum alkaliphilum</name>
    <dbReference type="NCBI Taxonomy" id="2293317"/>
    <lineage>
        <taxon>Bacteria</taxon>
        <taxon>Bacillati</taxon>
        <taxon>Bacillota</taxon>
        <taxon>Clostridia</taxon>
        <taxon>Eubacteriales</taxon>
        <taxon>Syntrophomonadaceae</taxon>
        <taxon>Candidatus Syntrophocurvum</taxon>
    </lineage>
</organism>
<sequence>MILVFDVGNTNMVIGIFKGKDLLTHWRIRTDTQRTADEYGMMLKDLFDYHKHEMKQVKAAVISSVVPILMGELELMLENYFNIKPLVVGPGIKTGLAIKYDNPREVGADRVVNAVAAYSKYGGPLIIVDFGTATTFCVINENGDYLGGAIAPGIKISTEALVSRASKLPRVELIKPKSLIGKNTVMSIQAGIIYGFVGQVEGIIERMKKETNYQTAKVVATGGLAKVIAKETDSIDIVDDLLTLNGLRLIYETNRG</sequence>
<dbReference type="SUPFAM" id="SSF53067">
    <property type="entry name" value="Actin-like ATPase domain"/>
    <property type="match status" value="2"/>
</dbReference>
<dbReference type="PANTHER" id="PTHR34265">
    <property type="entry name" value="TYPE III PANTOTHENATE KINASE"/>
    <property type="match status" value="1"/>
</dbReference>
<dbReference type="InterPro" id="IPR043129">
    <property type="entry name" value="ATPase_NBD"/>
</dbReference>
<reference evidence="18" key="1">
    <citation type="journal article" date="2019" name="Microbiology">
        <title>Complete Genome Sequence of an Uncultured Bacterium of the Candidate Phylum Bipolaricaulota.</title>
        <authorList>
            <person name="Kadnikov V.V."/>
            <person name="Mardanov A.V."/>
            <person name="Beletsky A.V."/>
            <person name="Frank Y.A."/>
            <person name="Karnachuk O.V."/>
            <person name="Ravin N.V."/>
        </authorList>
    </citation>
    <scope>NUCLEOTIDE SEQUENCE [LARGE SCALE GENOMIC DNA]</scope>
</reference>
<comment type="pathway">
    <text evidence="4 16">Cofactor biosynthesis; coenzyme A biosynthesis; CoA from (R)-pantothenate: step 1/5.</text>
</comment>
<dbReference type="GO" id="GO:0004594">
    <property type="term" value="F:pantothenate kinase activity"/>
    <property type="evidence" value="ECO:0007669"/>
    <property type="project" value="UniProtKB-UniRule"/>
</dbReference>
<evidence type="ECO:0000256" key="8">
    <source>
        <dbReference type="ARBA" id="ARBA00022679"/>
    </source>
</evidence>
<evidence type="ECO:0000313" key="18">
    <source>
        <dbReference type="Proteomes" id="UP000426444"/>
    </source>
</evidence>
<feature type="binding site" evidence="16">
    <location>
        <position position="184"/>
    </location>
    <ligand>
        <name>substrate</name>
    </ligand>
</feature>
<dbReference type="GO" id="GO:0005737">
    <property type="term" value="C:cytoplasm"/>
    <property type="evidence" value="ECO:0007669"/>
    <property type="project" value="UniProtKB-SubCell"/>
</dbReference>
<proteinExistence type="inferred from homology"/>
<feature type="binding site" evidence="16">
    <location>
        <position position="100"/>
    </location>
    <ligand>
        <name>substrate</name>
    </ligand>
</feature>
<name>A0A6I6DMR0_9FIRM</name>
<dbReference type="NCBIfam" id="NF009848">
    <property type="entry name" value="PRK13318.1-6"/>
    <property type="match status" value="1"/>
</dbReference>
<dbReference type="EMBL" id="CP046457">
    <property type="protein sequence ID" value="QGU00501.1"/>
    <property type="molecule type" value="Genomic_DNA"/>
</dbReference>
<feature type="binding site" evidence="16">
    <location>
        <begin position="107"/>
        <end position="110"/>
    </location>
    <ligand>
        <name>substrate</name>
    </ligand>
</feature>
<evidence type="ECO:0000256" key="15">
    <source>
        <dbReference type="ARBA" id="ARBA00040883"/>
    </source>
</evidence>
<evidence type="ECO:0000256" key="11">
    <source>
        <dbReference type="ARBA" id="ARBA00022840"/>
    </source>
</evidence>
<dbReference type="Proteomes" id="UP000426444">
    <property type="component" value="Chromosome"/>
</dbReference>
<keyword evidence="13 16" id="KW-0173">Coenzyme A biosynthesis</keyword>
<evidence type="ECO:0000256" key="3">
    <source>
        <dbReference type="ARBA" id="ARBA00004496"/>
    </source>
</evidence>
<dbReference type="Pfam" id="PF03309">
    <property type="entry name" value="Pan_kinase"/>
    <property type="match status" value="1"/>
</dbReference>
<dbReference type="GO" id="GO:0005524">
    <property type="term" value="F:ATP binding"/>
    <property type="evidence" value="ECO:0007669"/>
    <property type="project" value="UniProtKB-UniRule"/>
</dbReference>
<evidence type="ECO:0000256" key="10">
    <source>
        <dbReference type="ARBA" id="ARBA00022777"/>
    </source>
</evidence>
<comment type="similarity">
    <text evidence="14 16">Belongs to the type III pantothenate kinase family.</text>
</comment>
<dbReference type="NCBIfam" id="NF009855">
    <property type="entry name" value="PRK13321.1"/>
    <property type="match status" value="1"/>
</dbReference>
<comment type="subcellular location">
    <subcellularLocation>
        <location evidence="3 16">Cytoplasm</location>
    </subcellularLocation>
</comment>
<evidence type="ECO:0000313" key="17">
    <source>
        <dbReference type="EMBL" id="QGU00501.1"/>
    </source>
</evidence>
<feature type="active site" description="Proton acceptor" evidence="16">
    <location>
        <position position="109"/>
    </location>
</feature>
<feature type="binding site" evidence="16">
    <location>
        <position position="129"/>
    </location>
    <ligand>
        <name>K(+)</name>
        <dbReference type="ChEBI" id="CHEBI:29103"/>
    </ligand>
</feature>
<keyword evidence="8 16" id="KW-0808">Transferase</keyword>
<evidence type="ECO:0000256" key="7">
    <source>
        <dbReference type="ARBA" id="ARBA00022490"/>
    </source>
</evidence>
<keyword evidence="16" id="KW-0479">Metal-binding</keyword>
<dbReference type="HAMAP" id="MF_01274">
    <property type="entry name" value="Pantothen_kinase_3"/>
    <property type="match status" value="1"/>
</dbReference>
<dbReference type="CDD" id="cd24015">
    <property type="entry name" value="ASKHA_NBD_PanK-III"/>
    <property type="match status" value="1"/>
</dbReference>
<keyword evidence="7 16" id="KW-0963">Cytoplasm</keyword>
<feature type="binding site" evidence="16">
    <location>
        <begin position="6"/>
        <end position="13"/>
    </location>
    <ligand>
        <name>ATP</name>
        <dbReference type="ChEBI" id="CHEBI:30616"/>
    </ligand>
</feature>
<dbReference type="EC" id="2.7.1.33" evidence="6 16"/>
<dbReference type="NCBIfam" id="TIGR00671">
    <property type="entry name" value="baf"/>
    <property type="match status" value="1"/>
</dbReference>
<comment type="function">
    <text evidence="16">Catalyzes the phosphorylation of pantothenate (Pan), the first step in CoA biosynthesis.</text>
</comment>
<evidence type="ECO:0000256" key="5">
    <source>
        <dbReference type="ARBA" id="ARBA00011738"/>
    </source>
</evidence>
<dbReference type="KEGG" id="salq:SYNTR_1907"/>
<evidence type="ECO:0000256" key="1">
    <source>
        <dbReference type="ARBA" id="ARBA00001206"/>
    </source>
</evidence>
<keyword evidence="12 16" id="KW-0630">Potassium</keyword>
<evidence type="ECO:0000256" key="4">
    <source>
        <dbReference type="ARBA" id="ARBA00005225"/>
    </source>
</evidence>
<keyword evidence="10 16" id="KW-0418">Kinase</keyword>
<dbReference type="AlphaFoldDB" id="A0A6I6DMR0"/>
<keyword evidence="9 16" id="KW-0547">Nucleotide-binding</keyword>
<accession>A0A6I6DMR0</accession>
<protein>
    <recommendedName>
        <fullName evidence="15 16">Type III pantothenate kinase</fullName>
        <ecNumber evidence="6 16">2.7.1.33</ecNumber>
    </recommendedName>
    <alternativeName>
        <fullName evidence="16">PanK-III</fullName>
    </alternativeName>
    <alternativeName>
        <fullName evidence="16">Pantothenic acid kinase</fullName>
    </alternativeName>
</protein>
<dbReference type="UniPathway" id="UPA00241">
    <property type="reaction ID" value="UER00352"/>
</dbReference>
<comment type="cofactor">
    <cofactor evidence="2">
        <name>K(+)</name>
        <dbReference type="ChEBI" id="CHEBI:29103"/>
    </cofactor>
</comment>
<comment type="cofactor">
    <cofactor evidence="16">
        <name>NH4(+)</name>
        <dbReference type="ChEBI" id="CHEBI:28938"/>
    </cofactor>
    <cofactor evidence="16">
        <name>K(+)</name>
        <dbReference type="ChEBI" id="CHEBI:29103"/>
    </cofactor>
    <text evidence="16">A monovalent cation. Ammonium or potassium.</text>
</comment>
<dbReference type="GO" id="GO:0015937">
    <property type="term" value="P:coenzyme A biosynthetic process"/>
    <property type="evidence" value="ECO:0007669"/>
    <property type="project" value="UniProtKB-UniRule"/>
</dbReference>
<dbReference type="NCBIfam" id="NF009847">
    <property type="entry name" value="PRK13318.1-5"/>
    <property type="match status" value="1"/>
</dbReference>